<accession>A0A512DRJ7</accession>
<organism evidence="1 2">
    <name type="scientific">Skermanella aerolata</name>
    <dbReference type="NCBI Taxonomy" id="393310"/>
    <lineage>
        <taxon>Bacteria</taxon>
        <taxon>Pseudomonadati</taxon>
        <taxon>Pseudomonadota</taxon>
        <taxon>Alphaproteobacteria</taxon>
        <taxon>Rhodospirillales</taxon>
        <taxon>Azospirillaceae</taxon>
        <taxon>Skermanella</taxon>
    </lineage>
</organism>
<sequence length="46" mass="5013">MAQQTLSTQGNVFGTWYYKGAGQVLDQTPAVTVKTIKVDFGNFSIT</sequence>
<evidence type="ECO:0000313" key="1">
    <source>
        <dbReference type="EMBL" id="GEO39045.1"/>
    </source>
</evidence>
<dbReference type="EMBL" id="BJYZ01000013">
    <property type="protein sequence ID" value="GEO39045.1"/>
    <property type="molecule type" value="Genomic_DNA"/>
</dbReference>
<comment type="caution">
    <text evidence="1">The sequence shown here is derived from an EMBL/GenBank/DDBJ whole genome shotgun (WGS) entry which is preliminary data.</text>
</comment>
<evidence type="ECO:0000313" key="2">
    <source>
        <dbReference type="Proteomes" id="UP000321523"/>
    </source>
</evidence>
<dbReference type="RefSeq" id="WP_157599368.1">
    <property type="nucleotide sequence ID" value="NZ_BJYZ01000013.1"/>
</dbReference>
<gene>
    <name evidence="1" type="ORF">SAE02_31930</name>
</gene>
<protein>
    <submittedName>
        <fullName evidence="1">Uncharacterized protein</fullName>
    </submittedName>
</protein>
<name>A0A512DRJ7_9PROT</name>
<proteinExistence type="predicted"/>
<keyword evidence="2" id="KW-1185">Reference proteome</keyword>
<dbReference type="Proteomes" id="UP000321523">
    <property type="component" value="Unassembled WGS sequence"/>
</dbReference>
<dbReference type="AlphaFoldDB" id="A0A512DRJ7"/>
<reference evidence="1 2" key="1">
    <citation type="submission" date="2019-07" db="EMBL/GenBank/DDBJ databases">
        <title>Whole genome shotgun sequence of Skermanella aerolata NBRC 106429.</title>
        <authorList>
            <person name="Hosoyama A."/>
            <person name="Uohara A."/>
            <person name="Ohji S."/>
            <person name="Ichikawa N."/>
        </authorList>
    </citation>
    <scope>NUCLEOTIDE SEQUENCE [LARGE SCALE GENOMIC DNA]</scope>
    <source>
        <strain evidence="1 2">NBRC 106429</strain>
    </source>
</reference>